<feature type="domain" description="MmgE/PrpD N-terminal" evidence="2">
    <location>
        <begin position="11"/>
        <end position="248"/>
    </location>
</feature>
<dbReference type="InterPro" id="IPR045337">
    <property type="entry name" value="MmgE_PrpD_C"/>
</dbReference>
<evidence type="ECO:0000256" key="1">
    <source>
        <dbReference type="ARBA" id="ARBA00006174"/>
    </source>
</evidence>
<dbReference type="AlphaFoldDB" id="A0A0J9CAZ3"/>
<dbReference type="Pfam" id="PF03972">
    <property type="entry name" value="MmgE_PrpD_N"/>
    <property type="match status" value="1"/>
</dbReference>
<dbReference type="InterPro" id="IPR045336">
    <property type="entry name" value="MmgE_PrpD_N"/>
</dbReference>
<dbReference type="EMBL" id="ADLK01000015">
    <property type="protein sequence ID" value="KMW21551.1"/>
    <property type="molecule type" value="Genomic_DNA"/>
</dbReference>
<dbReference type="RefSeq" id="WP_048929642.1">
    <property type="nucleotide sequence ID" value="NZ_KQ235877.1"/>
</dbReference>
<dbReference type="Gene3D" id="3.30.1330.120">
    <property type="entry name" value="2-methylcitrate dehydratase PrpD"/>
    <property type="match status" value="1"/>
</dbReference>
<evidence type="ECO:0000313" key="4">
    <source>
        <dbReference type="EMBL" id="KMW21551.1"/>
    </source>
</evidence>
<organism evidence="4 5">
    <name type="scientific">[Clostridium] citroniae WAL-19142</name>
    <dbReference type="NCBI Taxonomy" id="742734"/>
    <lineage>
        <taxon>Bacteria</taxon>
        <taxon>Bacillati</taxon>
        <taxon>Bacillota</taxon>
        <taxon>Clostridia</taxon>
        <taxon>Lachnospirales</taxon>
        <taxon>Lachnospiraceae</taxon>
        <taxon>Enterocloster</taxon>
    </lineage>
</organism>
<dbReference type="InterPro" id="IPR042183">
    <property type="entry name" value="MmgE/PrpD_sf_1"/>
</dbReference>
<feature type="domain" description="MmgE/PrpD C-terminal" evidence="3">
    <location>
        <begin position="267"/>
        <end position="419"/>
    </location>
</feature>
<evidence type="ECO:0000313" key="5">
    <source>
        <dbReference type="Proteomes" id="UP000037392"/>
    </source>
</evidence>
<comment type="similarity">
    <text evidence="1">Belongs to the PrpD family.</text>
</comment>
<sequence length="458" mass="50197">MNTSNRFINSIDRIQRQMVPENVLNRARQSLLDYVAVTTAGAKFQNKKIKDYIAFANPEQGEFTVIGTKETLALKEAVFLNGLNAHALDFDDGTNSGIIHLGSPIFSLLLPLAQRYDVKIEDMLKAAVIGYETSYTMAVSIQPGHKALGYHATGTCGVLGAAIAASYMLDFSEEERYNAFAAACVSATGMLKVLDDGSELKPYNVAKAALLALTSIQLAKAGFKGHPDPLGGNRGYFRMMTGKEDIELKPVVLNGTYAIQKTYTKPYASCRYTHPSIEAVIELRNEYGLTAGDVESIHIKTYSLAVSGHDHVDILGSYSAKMSIPYSAAAGFLYGKAGLQEFSEAGVQDKVVLDLTKRVTVVPDEEISAAFPAVQAAVVELKTTDNRTLEKRVDFPKGEPENPLSDEEFKERYHGLMDYAGIGREAGSRIFDTVYRENVSVREILELFITERQEPADE</sequence>
<dbReference type="SUPFAM" id="SSF103378">
    <property type="entry name" value="2-methylcitrate dehydratase PrpD"/>
    <property type="match status" value="1"/>
</dbReference>
<dbReference type="InterPro" id="IPR042188">
    <property type="entry name" value="MmgE/PrpD_sf_2"/>
</dbReference>
<proteinExistence type="inferred from homology"/>
<reference evidence="4 5" key="1">
    <citation type="submission" date="2011-04" db="EMBL/GenBank/DDBJ databases">
        <title>The Genome Sequence of Clostridium citroniae WAL-19142.</title>
        <authorList>
            <consortium name="The Broad Institute Genome Sequencing Platform"/>
            <person name="Earl A."/>
            <person name="Ward D."/>
            <person name="Feldgarden M."/>
            <person name="Gevers D."/>
            <person name="Warren Y.A."/>
            <person name="Tyrrell K.L."/>
            <person name="Citron D.M."/>
            <person name="Goldstein E.J."/>
            <person name="Daigneault M."/>
            <person name="Allen-Vercoe E."/>
            <person name="Young S.K."/>
            <person name="Zeng Q."/>
            <person name="Gargeya S."/>
            <person name="Fitzgerald M."/>
            <person name="Haas B."/>
            <person name="Abouelleil A."/>
            <person name="Alvarado L."/>
            <person name="Arachchi H.M."/>
            <person name="Berlin A."/>
            <person name="Brown A."/>
            <person name="Chapman S.B."/>
            <person name="Chen Z."/>
            <person name="Dunbar C."/>
            <person name="Freedman E."/>
            <person name="Gearin G."/>
            <person name="Gellesch M."/>
            <person name="Goldberg J."/>
            <person name="Griggs A."/>
            <person name="Gujja S."/>
            <person name="Heilman E.R."/>
            <person name="Heiman D."/>
            <person name="Howarth C."/>
            <person name="Larson L."/>
            <person name="Lui A."/>
            <person name="MacDonald P.J."/>
            <person name="Mehta T."/>
            <person name="Montmayeur A."/>
            <person name="Murphy C."/>
            <person name="Neiman D."/>
            <person name="Pearson M."/>
            <person name="Priest M."/>
            <person name="Roberts A."/>
            <person name="Saif S."/>
            <person name="Shea T."/>
            <person name="Shenoy N."/>
            <person name="Sisk P."/>
            <person name="Stolte C."/>
            <person name="Sykes S."/>
            <person name="White J."/>
            <person name="Yandava C."/>
            <person name="Wortman J."/>
            <person name="Nusbaum C."/>
            <person name="Birren B."/>
        </authorList>
    </citation>
    <scope>NUCLEOTIDE SEQUENCE [LARGE SCALE GENOMIC DNA]</scope>
    <source>
        <strain evidence="4 5">WAL-19142</strain>
    </source>
</reference>
<evidence type="ECO:0008006" key="6">
    <source>
        <dbReference type="Google" id="ProtNLM"/>
    </source>
</evidence>
<dbReference type="Proteomes" id="UP000037392">
    <property type="component" value="Unassembled WGS sequence"/>
</dbReference>
<dbReference type="OrthoDB" id="9791416at2"/>
<gene>
    <name evidence="4" type="ORF">HMPREF9470_01656</name>
</gene>
<dbReference type="PANTHER" id="PTHR16943">
    <property type="entry name" value="2-METHYLCITRATE DEHYDRATASE-RELATED"/>
    <property type="match status" value="1"/>
</dbReference>
<evidence type="ECO:0000259" key="2">
    <source>
        <dbReference type="Pfam" id="PF03972"/>
    </source>
</evidence>
<dbReference type="PATRIC" id="fig|742734.4.peg.1775"/>
<protein>
    <recommendedName>
        <fullName evidence="6">MmgE/PrpD family protein</fullName>
    </recommendedName>
</protein>
<dbReference type="InterPro" id="IPR036148">
    <property type="entry name" value="MmgE/PrpD_sf"/>
</dbReference>
<dbReference type="PANTHER" id="PTHR16943:SF8">
    <property type="entry name" value="2-METHYLCITRATE DEHYDRATASE"/>
    <property type="match status" value="1"/>
</dbReference>
<name>A0A0J9CAZ3_9FIRM</name>
<accession>A0A0J9CAZ3</accession>
<dbReference type="Pfam" id="PF19305">
    <property type="entry name" value="MmgE_PrpD_C"/>
    <property type="match status" value="1"/>
</dbReference>
<evidence type="ECO:0000259" key="3">
    <source>
        <dbReference type="Pfam" id="PF19305"/>
    </source>
</evidence>
<dbReference type="GO" id="GO:0016829">
    <property type="term" value="F:lyase activity"/>
    <property type="evidence" value="ECO:0007669"/>
    <property type="project" value="InterPro"/>
</dbReference>
<dbReference type="InterPro" id="IPR005656">
    <property type="entry name" value="MmgE_PrpD"/>
</dbReference>
<comment type="caution">
    <text evidence="4">The sequence shown here is derived from an EMBL/GenBank/DDBJ whole genome shotgun (WGS) entry which is preliminary data.</text>
</comment>
<dbReference type="GeneID" id="93165189"/>
<dbReference type="Gene3D" id="1.10.4100.10">
    <property type="entry name" value="2-methylcitrate dehydratase PrpD"/>
    <property type="match status" value="1"/>
</dbReference>